<evidence type="ECO:0000256" key="1">
    <source>
        <dbReference type="SAM" id="Phobius"/>
    </source>
</evidence>
<dbReference type="OrthoDB" id="411632at2759"/>
<keyword evidence="3" id="KW-1185">Reference proteome</keyword>
<sequence>MSLHFREIKWILGFAILWLLFCLVLFYLPHFEKKNTREHNKEIPANAGITVVTCFFNLRQSKHSFSDYMEWIQNLFVIGHPMIIFVGGDMLNRVKTMRCDALGNDFETCQSLTQFHILKENLSSLHINEGVDINWTYQEIIDPEKQKGHNKELYWVWLNKMNFLQIAANENFFQTKYFMWVDIGSVRNKTLIPLLKQNWPQLYVLALSKKTFQFKQNYYFIIKKNKKDCLQV</sequence>
<keyword evidence="1" id="KW-0472">Membrane</keyword>
<name>X6MK15_RETFI</name>
<evidence type="ECO:0000313" key="2">
    <source>
        <dbReference type="EMBL" id="ETO13996.1"/>
    </source>
</evidence>
<dbReference type="AlphaFoldDB" id="X6MK15"/>
<proteinExistence type="predicted"/>
<keyword evidence="1" id="KW-0812">Transmembrane</keyword>
<dbReference type="EMBL" id="ASPP01020278">
    <property type="protein sequence ID" value="ETO13996.1"/>
    <property type="molecule type" value="Genomic_DNA"/>
</dbReference>
<feature type="transmembrane region" description="Helical" evidence="1">
    <location>
        <begin position="12"/>
        <end position="31"/>
    </location>
</feature>
<dbReference type="Pfam" id="PF09612">
    <property type="entry name" value="HtrL_YibB"/>
    <property type="match status" value="1"/>
</dbReference>
<evidence type="ECO:0000313" key="3">
    <source>
        <dbReference type="Proteomes" id="UP000023152"/>
    </source>
</evidence>
<accession>X6MK15</accession>
<keyword evidence="1" id="KW-1133">Transmembrane helix</keyword>
<dbReference type="Proteomes" id="UP000023152">
    <property type="component" value="Unassembled WGS sequence"/>
</dbReference>
<reference evidence="2 3" key="1">
    <citation type="journal article" date="2013" name="Curr. Biol.">
        <title>The Genome of the Foraminiferan Reticulomyxa filosa.</title>
        <authorList>
            <person name="Glockner G."/>
            <person name="Hulsmann N."/>
            <person name="Schleicher M."/>
            <person name="Noegel A.A."/>
            <person name="Eichinger L."/>
            <person name="Gallinger C."/>
            <person name="Pawlowski J."/>
            <person name="Sierra R."/>
            <person name="Euteneuer U."/>
            <person name="Pillet L."/>
            <person name="Moustafa A."/>
            <person name="Platzer M."/>
            <person name="Groth M."/>
            <person name="Szafranski K."/>
            <person name="Schliwa M."/>
        </authorList>
    </citation>
    <scope>NUCLEOTIDE SEQUENCE [LARGE SCALE GENOMIC DNA]</scope>
</reference>
<dbReference type="InterPro" id="IPR011735">
    <property type="entry name" value="WlaTC/HtrL_glycosyltransf"/>
</dbReference>
<feature type="transmembrane region" description="Helical" evidence="1">
    <location>
        <begin position="71"/>
        <end position="88"/>
    </location>
</feature>
<comment type="caution">
    <text evidence="2">The sequence shown here is derived from an EMBL/GenBank/DDBJ whole genome shotgun (WGS) entry which is preliminary data.</text>
</comment>
<gene>
    <name evidence="2" type="ORF">RFI_23373</name>
</gene>
<dbReference type="OMA" id="ANENFFQ"/>
<protein>
    <submittedName>
        <fullName evidence="2">Uncharacterized protein</fullName>
    </submittedName>
</protein>
<organism evidence="2 3">
    <name type="scientific">Reticulomyxa filosa</name>
    <dbReference type="NCBI Taxonomy" id="46433"/>
    <lineage>
        <taxon>Eukaryota</taxon>
        <taxon>Sar</taxon>
        <taxon>Rhizaria</taxon>
        <taxon>Retaria</taxon>
        <taxon>Foraminifera</taxon>
        <taxon>Monothalamids</taxon>
        <taxon>Reticulomyxidae</taxon>
        <taxon>Reticulomyxa</taxon>
    </lineage>
</organism>